<evidence type="ECO:0000313" key="2">
    <source>
        <dbReference type="EMBL" id="MCH80895.1"/>
    </source>
</evidence>
<dbReference type="EMBL" id="LXQA010001623">
    <property type="protein sequence ID" value="MCH80895.1"/>
    <property type="molecule type" value="Genomic_DNA"/>
</dbReference>
<keyword evidence="2" id="KW-0808">Transferase</keyword>
<feature type="non-terminal residue" evidence="2">
    <location>
        <position position="482"/>
    </location>
</feature>
<dbReference type="PANTHER" id="PTHR33710">
    <property type="entry name" value="BNAC02G09200D PROTEIN"/>
    <property type="match status" value="1"/>
</dbReference>
<sequence>MKRRRIRELVHHHKIDFLALQETKLEVITESLCVGLWGSHDCEWIYLPSEGRSGGVLLIWSKSNNSLIFSFTGEGDGRWCIVGDFNAVCKAEERVGVNSVDGATTTSEIMEFQNFMEDLELVDLPLLGRRFTWYHANGRAMSRIDRILISDEWALRWGNDVLWVLPRDVLDHCPLILKPSQEDWGPKSFRFINFWLDNKKLKEVVETYWVNNRIEGWMGFVLKEKLKGLKSILRNWNKQEYGGLEARIEELVVEIKDLDSKGGEMGLSSQEVDCRKEKFGNLWKFLKSKEALLFQRSRSKWLKEGDANTKFFHGSVKARTKVNRISALRVEDEWIDSPNLIKEVISSFFKNHVSVIPRARPKLDGVAFSTLTEEENLGLISPFSLVEIEDVVRDSDGNKSPGPDGFNYAFLKKFWDLLKGEIRIMFDQFHGNSCLPKSFLSYFVTLIPKVSSPCSLSDFRPISLLGCLYKLIAKVLAKRLAK</sequence>
<dbReference type="AlphaFoldDB" id="A0A392M0W3"/>
<dbReference type="Gene3D" id="3.60.10.10">
    <property type="entry name" value="Endonuclease/exonuclease/phosphatase"/>
    <property type="match status" value="1"/>
</dbReference>
<keyword evidence="3" id="KW-1185">Reference proteome</keyword>
<gene>
    <name evidence="2" type="ORF">A2U01_0001671</name>
</gene>
<dbReference type="Proteomes" id="UP000265520">
    <property type="component" value="Unassembled WGS sequence"/>
</dbReference>
<organism evidence="2 3">
    <name type="scientific">Trifolium medium</name>
    <dbReference type="NCBI Taxonomy" id="97028"/>
    <lineage>
        <taxon>Eukaryota</taxon>
        <taxon>Viridiplantae</taxon>
        <taxon>Streptophyta</taxon>
        <taxon>Embryophyta</taxon>
        <taxon>Tracheophyta</taxon>
        <taxon>Spermatophyta</taxon>
        <taxon>Magnoliopsida</taxon>
        <taxon>eudicotyledons</taxon>
        <taxon>Gunneridae</taxon>
        <taxon>Pentapetalae</taxon>
        <taxon>rosids</taxon>
        <taxon>fabids</taxon>
        <taxon>Fabales</taxon>
        <taxon>Fabaceae</taxon>
        <taxon>Papilionoideae</taxon>
        <taxon>50 kb inversion clade</taxon>
        <taxon>NPAAA clade</taxon>
        <taxon>Hologalegina</taxon>
        <taxon>IRL clade</taxon>
        <taxon>Trifolieae</taxon>
        <taxon>Trifolium</taxon>
    </lineage>
</organism>
<keyword evidence="2" id="KW-0548">Nucleotidyltransferase</keyword>
<keyword evidence="2" id="KW-0695">RNA-directed DNA polymerase</keyword>
<name>A0A392M0W3_9FABA</name>
<accession>A0A392M0W3</accession>
<protein>
    <submittedName>
        <fullName evidence="2">LINE-1 reverse transcriptase like</fullName>
    </submittedName>
</protein>
<dbReference type="SUPFAM" id="SSF56219">
    <property type="entry name" value="DNase I-like"/>
    <property type="match status" value="1"/>
</dbReference>
<evidence type="ECO:0000313" key="3">
    <source>
        <dbReference type="Proteomes" id="UP000265520"/>
    </source>
</evidence>
<comment type="caution">
    <text evidence="2">The sequence shown here is derived from an EMBL/GenBank/DDBJ whole genome shotgun (WGS) entry which is preliminary data.</text>
</comment>
<dbReference type="Pfam" id="PF03372">
    <property type="entry name" value="Exo_endo_phos"/>
    <property type="match status" value="1"/>
</dbReference>
<feature type="domain" description="Endonuclease/exonuclease/phosphatase" evidence="1">
    <location>
        <begin position="3"/>
        <end position="159"/>
    </location>
</feature>
<dbReference type="GO" id="GO:0003964">
    <property type="term" value="F:RNA-directed DNA polymerase activity"/>
    <property type="evidence" value="ECO:0007669"/>
    <property type="project" value="UniProtKB-KW"/>
</dbReference>
<proteinExistence type="predicted"/>
<dbReference type="PANTHER" id="PTHR33710:SF64">
    <property type="entry name" value="ENDONUCLEASE_EXONUCLEASE_PHOSPHATASE DOMAIN-CONTAINING PROTEIN"/>
    <property type="match status" value="1"/>
</dbReference>
<dbReference type="InterPro" id="IPR005135">
    <property type="entry name" value="Endo/exonuclease/phosphatase"/>
</dbReference>
<reference evidence="2 3" key="1">
    <citation type="journal article" date="2018" name="Front. Plant Sci.">
        <title>Red Clover (Trifolium pratense) and Zigzag Clover (T. medium) - A Picture of Genomic Similarities and Differences.</title>
        <authorList>
            <person name="Dluhosova J."/>
            <person name="Istvanek J."/>
            <person name="Nedelnik J."/>
            <person name="Repkova J."/>
        </authorList>
    </citation>
    <scope>NUCLEOTIDE SEQUENCE [LARGE SCALE GENOMIC DNA]</scope>
    <source>
        <strain evidence="3">cv. 10/8</strain>
        <tissue evidence="2">Leaf</tissue>
    </source>
</reference>
<dbReference type="InterPro" id="IPR036691">
    <property type="entry name" value="Endo/exonu/phosph_ase_sf"/>
</dbReference>
<evidence type="ECO:0000259" key="1">
    <source>
        <dbReference type="Pfam" id="PF03372"/>
    </source>
</evidence>